<evidence type="ECO:0000256" key="1">
    <source>
        <dbReference type="SAM" id="Coils"/>
    </source>
</evidence>
<feature type="coiled-coil region" evidence="1">
    <location>
        <begin position="245"/>
        <end position="288"/>
    </location>
</feature>
<keyword evidence="4" id="KW-1185">Reference proteome</keyword>
<feature type="domain" description="Endonuclease/exonuclease/phosphatase" evidence="3">
    <location>
        <begin position="73"/>
        <end position="176"/>
    </location>
</feature>
<sequence length="401" mass="45791">MIQEPWTPKKDRIGALNAIGEVLSKQQEGIETRACMAVSKRLKLVLLPQFSNRDMTTAMLEQVSPSGRINKLVIASWYLPHHRQSPIDGVMENTINWCNQQGLEYIAGTDANACNTAWGSTKTNKRVGTLLEFLELNELTWANKGHKPTFTTCIREEVLDITIVSVDKLIDISKWRVDKRKVDWKKFREELAKNKGNIPKDYGTSDQLDLAADSLNELIGNAAMTASKVIKGVEKIKVPWWNSDLTRLRDNCRKLKSRARRTTKNCDKIRAQRAERQLKDKIKRNKKESWRKFCGSLKTTKNIAKLTKIMERTDSSNLGLLKKNDDTFTKSTKETLELLLRTHGSYKKKEEAKHSGSKTERHPTNFKEGGMIPGDHFHTRPLLEESCRQSNQKGEEQPCTA</sequence>
<feature type="compositionally biased region" description="Basic and acidic residues" evidence="2">
    <location>
        <begin position="375"/>
        <end position="387"/>
    </location>
</feature>
<dbReference type="RefSeq" id="XP_017877689.1">
    <property type="nucleotide sequence ID" value="XM_018022200.1"/>
</dbReference>
<evidence type="ECO:0000313" key="4">
    <source>
        <dbReference type="Proteomes" id="UP000694925"/>
    </source>
</evidence>
<accession>A0AAJ7IV24</accession>
<dbReference type="GO" id="GO:0003824">
    <property type="term" value="F:catalytic activity"/>
    <property type="evidence" value="ECO:0007669"/>
    <property type="project" value="InterPro"/>
</dbReference>
<gene>
    <name evidence="5" type="primary">LOC108623606</name>
</gene>
<name>A0AAJ7IV24_9HYME</name>
<keyword evidence="1" id="KW-0175">Coiled coil</keyword>
<evidence type="ECO:0000259" key="3">
    <source>
        <dbReference type="Pfam" id="PF14529"/>
    </source>
</evidence>
<dbReference type="SUPFAM" id="SSF56219">
    <property type="entry name" value="DNase I-like"/>
    <property type="match status" value="1"/>
</dbReference>
<organism evidence="4 5">
    <name type="scientific">Ceratina calcarata</name>
    <dbReference type="NCBI Taxonomy" id="156304"/>
    <lineage>
        <taxon>Eukaryota</taxon>
        <taxon>Metazoa</taxon>
        <taxon>Ecdysozoa</taxon>
        <taxon>Arthropoda</taxon>
        <taxon>Hexapoda</taxon>
        <taxon>Insecta</taxon>
        <taxon>Pterygota</taxon>
        <taxon>Neoptera</taxon>
        <taxon>Endopterygota</taxon>
        <taxon>Hymenoptera</taxon>
        <taxon>Apocrita</taxon>
        <taxon>Aculeata</taxon>
        <taxon>Apoidea</taxon>
        <taxon>Anthophila</taxon>
        <taxon>Apidae</taxon>
        <taxon>Ceratina</taxon>
        <taxon>Zadontomerus</taxon>
    </lineage>
</organism>
<dbReference type="InterPro" id="IPR036691">
    <property type="entry name" value="Endo/exonu/phosph_ase_sf"/>
</dbReference>
<feature type="region of interest" description="Disordered" evidence="2">
    <location>
        <begin position="345"/>
        <end position="401"/>
    </location>
</feature>
<reference evidence="5" key="1">
    <citation type="submission" date="2025-08" db="UniProtKB">
        <authorList>
            <consortium name="RefSeq"/>
        </authorList>
    </citation>
    <scope>IDENTIFICATION</scope>
    <source>
        <tissue evidence="5">Whole body</tissue>
    </source>
</reference>
<dbReference type="InterPro" id="IPR005135">
    <property type="entry name" value="Endo/exonuclease/phosphatase"/>
</dbReference>
<dbReference type="AlphaFoldDB" id="A0AAJ7IV24"/>
<dbReference type="GeneID" id="108623606"/>
<dbReference type="Gene3D" id="3.60.10.10">
    <property type="entry name" value="Endonuclease/exonuclease/phosphatase"/>
    <property type="match status" value="1"/>
</dbReference>
<evidence type="ECO:0000256" key="2">
    <source>
        <dbReference type="SAM" id="MobiDB-lite"/>
    </source>
</evidence>
<evidence type="ECO:0000313" key="5">
    <source>
        <dbReference type="RefSeq" id="XP_017877689.1"/>
    </source>
</evidence>
<feature type="compositionally biased region" description="Basic and acidic residues" evidence="2">
    <location>
        <begin position="347"/>
        <end position="365"/>
    </location>
</feature>
<dbReference type="KEGG" id="ccal:108623606"/>
<dbReference type="Pfam" id="PF14529">
    <property type="entry name" value="Exo_endo_phos_2"/>
    <property type="match status" value="1"/>
</dbReference>
<proteinExistence type="predicted"/>
<protein>
    <submittedName>
        <fullName evidence="5">Uncharacterized protein LOC108623606</fullName>
    </submittedName>
</protein>
<dbReference type="Proteomes" id="UP000694925">
    <property type="component" value="Unplaced"/>
</dbReference>